<dbReference type="SUPFAM" id="SSF51735">
    <property type="entry name" value="NAD(P)-binding Rossmann-fold domains"/>
    <property type="match status" value="1"/>
</dbReference>
<dbReference type="AlphaFoldDB" id="A0A1J5QY96"/>
<gene>
    <name evidence="2" type="ORF">GALL_295470</name>
</gene>
<organism evidence="2">
    <name type="scientific">mine drainage metagenome</name>
    <dbReference type="NCBI Taxonomy" id="410659"/>
    <lineage>
        <taxon>unclassified sequences</taxon>
        <taxon>metagenomes</taxon>
        <taxon>ecological metagenomes</taxon>
    </lineage>
</organism>
<reference evidence="2" key="1">
    <citation type="submission" date="2016-10" db="EMBL/GenBank/DDBJ databases">
        <title>Sequence of Gallionella enrichment culture.</title>
        <authorList>
            <person name="Poehlein A."/>
            <person name="Muehling M."/>
            <person name="Daniel R."/>
        </authorList>
    </citation>
    <scope>NUCLEOTIDE SEQUENCE</scope>
</reference>
<dbReference type="InterPro" id="IPR036291">
    <property type="entry name" value="NAD(P)-bd_dom_sf"/>
</dbReference>
<evidence type="ECO:0000259" key="1">
    <source>
        <dbReference type="Pfam" id="PF03447"/>
    </source>
</evidence>
<dbReference type="GO" id="GO:0016491">
    <property type="term" value="F:oxidoreductase activity"/>
    <property type="evidence" value="ECO:0007669"/>
    <property type="project" value="InterPro"/>
</dbReference>
<dbReference type="EMBL" id="MLJW01000367">
    <property type="protein sequence ID" value="OIQ88568.1"/>
    <property type="molecule type" value="Genomic_DNA"/>
</dbReference>
<evidence type="ECO:0000313" key="2">
    <source>
        <dbReference type="EMBL" id="OIQ88568.1"/>
    </source>
</evidence>
<accession>A0A1J5QY96</accession>
<dbReference type="InterPro" id="IPR005106">
    <property type="entry name" value="Asp/hSer_DH_NAD-bd"/>
</dbReference>
<feature type="domain" description="Aspartate/homoserine dehydrogenase NAD-binding" evidence="1">
    <location>
        <begin position="8"/>
        <end position="86"/>
    </location>
</feature>
<name>A0A1J5QY96_9ZZZZ</name>
<sequence length="122" mass="12984">MQTIAIVGLGRVGSRFLDAMRERASRGVVVVAVAEPQRTPGRQAAEAAGIPLLDLPELIAHCAGIDIVFDLSGQFAVRQRLRQGLARAGNSRTVVAPESVARLIWAMLDAGTLPDVHTDLGY</sequence>
<dbReference type="Pfam" id="PF03447">
    <property type="entry name" value="NAD_binding_3"/>
    <property type="match status" value="1"/>
</dbReference>
<dbReference type="Gene3D" id="3.40.50.720">
    <property type="entry name" value="NAD(P)-binding Rossmann-like Domain"/>
    <property type="match status" value="1"/>
</dbReference>
<protein>
    <submittedName>
        <fullName evidence="2">Homoserine dehydrogenase, NAD binding domain</fullName>
    </submittedName>
</protein>
<proteinExistence type="predicted"/>
<dbReference type="GO" id="GO:0050661">
    <property type="term" value="F:NADP binding"/>
    <property type="evidence" value="ECO:0007669"/>
    <property type="project" value="InterPro"/>
</dbReference>
<comment type="caution">
    <text evidence="2">The sequence shown here is derived from an EMBL/GenBank/DDBJ whole genome shotgun (WGS) entry which is preliminary data.</text>
</comment>